<sequence>MQKKLLYYGFNEERREKVVNVAEKFGIKTKEVKREDLEQKVAVLFNLEGYEREDVDYVEVPETEMLLFGEFDRTILQSYLMELKEKDVIVPHKAVITETSKDWKFSYLVEHIQEEHKVVQMFNELGKLTKIAQKKLDTVKDVELIEAVDYALSIREINGVEMEDIMPRYNRLKEALNG</sequence>
<reference evidence="2" key="1">
    <citation type="submission" date="2017-04" db="EMBL/GenBank/DDBJ databases">
        <authorList>
            <person name="Varghese N."/>
            <person name="Submissions S."/>
        </authorList>
    </citation>
    <scope>NUCLEOTIDE SEQUENCE [LARGE SCALE GENOMIC DNA]</scope>
    <source>
        <strain evidence="2">DSM 20463</strain>
    </source>
</reference>
<evidence type="ECO:0008006" key="3">
    <source>
        <dbReference type="Google" id="ProtNLM"/>
    </source>
</evidence>
<dbReference type="AlphaFoldDB" id="A0A1W1V4G2"/>
<dbReference type="Proteomes" id="UP000192368">
    <property type="component" value="Unassembled WGS sequence"/>
</dbReference>
<evidence type="ECO:0000313" key="2">
    <source>
        <dbReference type="Proteomes" id="UP000192368"/>
    </source>
</evidence>
<dbReference type="RefSeq" id="WP_084230919.1">
    <property type="nucleotide sequence ID" value="NZ_FWWR01000009.1"/>
</dbReference>
<name>A0A1W1V4G2_PEPAS</name>
<keyword evidence="2" id="KW-1185">Reference proteome</keyword>
<dbReference type="Pfam" id="PF12646">
    <property type="entry name" value="DUF3783"/>
    <property type="match status" value="1"/>
</dbReference>
<dbReference type="OrthoDB" id="2053609at2"/>
<accession>A0A1W1V4G2</accession>
<organism evidence="1 2">
    <name type="scientific">Peptoniphilus asaccharolyticus DSM 20463</name>
    <dbReference type="NCBI Taxonomy" id="573058"/>
    <lineage>
        <taxon>Bacteria</taxon>
        <taxon>Bacillati</taxon>
        <taxon>Bacillota</taxon>
        <taxon>Tissierellia</taxon>
        <taxon>Tissierellales</taxon>
        <taxon>Peptoniphilaceae</taxon>
        <taxon>Peptoniphilus</taxon>
    </lineage>
</organism>
<dbReference type="EMBL" id="FWWR01000009">
    <property type="protein sequence ID" value="SMB88242.1"/>
    <property type="molecule type" value="Genomic_DNA"/>
</dbReference>
<evidence type="ECO:0000313" key="1">
    <source>
        <dbReference type="EMBL" id="SMB88242.1"/>
    </source>
</evidence>
<dbReference type="STRING" id="573058.SAMN00017477_1371"/>
<gene>
    <name evidence="1" type="ORF">SAMN00017477_1371</name>
</gene>
<dbReference type="InterPro" id="IPR016621">
    <property type="entry name" value="UCP014543"/>
</dbReference>
<proteinExistence type="predicted"/>
<protein>
    <recommendedName>
        <fullName evidence="3">DUF3783 domain-containing protein</fullName>
    </recommendedName>
</protein>